<dbReference type="EC" id="4.6.1.19" evidence="4"/>
<dbReference type="Gene3D" id="3.90.730.10">
    <property type="entry name" value="Ribonuclease T2-like"/>
    <property type="match status" value="1"/>
</dbReference>
<gene>
    <name evidence="4" type="ORF">FHS52_000501</name>
</gene>
<reference evidence="4 5" key="1">
    <citation type="submission" date="2020-08" db="EMBL/GenBank/DDBJ databases">
        <title>Genomic Encyclopedia of Type Strains, Phase IV (KMG-IV): sequencing the most valuable type-strain genomes for metagenomic binning, comparative biology and taxonomic classification.</title>
        <authorList>
            <person name="Goeker M."/>
        </authorList>
    </citation>
    <scope>NUCLEOTIDE SEQUENCE [LARGE SCALE GENOMIC DNA]</scope>
    <source>
        <strain evidence="4 5">DSM 8510</strain>
    </source>
</reference>
<dbReference type="SUPFAM" id="SSF55895">
    <property type="entry name" value="Ribonuclease Rh-like"/>
    <property type="match status" value="1"/>
</dbReference>
<dbReference type="InterPro" id="IPR001568">
    <property type="entry name" value="RNase_T2-like"/>
</dbReference>
<dbReference type="InterPro" id="IPR018188">
    <property type="entry name" value="RNase_T2_His_AS_1"/>
</dbReference>
<dbReference type="PANTHER" id="PTHR11240:SF22">
    <property type="entry name" value="RIBONUCLEASE T2"/>
    <property type="match status" value="1"/>
</dbReference>
<dbReference type="Proteomes" id="UP000548685">
    <property type="component" value="Unassembled WGS sequence"/>
</dbReference>
<keyword evidence="4" id="KW-0456">Lyase</keyword>
<feature type="signal peptide" evidence="3">
    <location>
        <begin position="1"/>
        <end position="31"/>
    </location>
</feature>
<evidence type="ECO:0000256" key="1">
    <source>
        <dbReference type="ARBA" id="ARBA00007469"/>
    </source>
</evidence>
<evidence type="ECO:0000256" key="2">
    <source>
        <dbReference type="RuleBase" id="RU004328"/>
    </source>
</evidence>
<dbReference type="PANTHER" id="PTHR11240">
    <property type="entry name" value="RIBONUCLEASE T2"/>
    <property type="match status" value="1"/>
</dbReference>
<comment type="similarity">
    <text evidence="1 2">Belongs to the RNase T2 family.</text>
</comment>
<sequence>MRTREGSTLRCSNSLLAALALALPAAASAQAYQCRAPQVTSVPKVTPDGPRRVMPITGYTMALSWSPEFCKPRADDRSHAVQCAGTNGRFGLVVHGLWPEGGQSWPQWCEAKNALTPAEVRGNMCLMPSERLIARQWAKHGACMVKRPANYLKIIRVLRSGLRLPDYDRISREDGLTAGRIRAAFADANPGWREEAIGVKLNERGWLEEIRLCYSKTFRPARCTPSRWGAKDAAPAKIWRGL</sequence>
<dbReference type="GO" id="GO:0033897">
    <property type="term" value="F:ribonuclease T2 activity"/>
    <property type="evidence" value="ECO:0007669"/>
    <property type="project" value="UniProtKB-EC"/>
</dbReference>
<evidence type="ECO:0000313" key="5">
    <source>
        <dbReference type="Proteomes" id="UP000548685"/>
    </source>
</evidence>
<evidence type="ECO:0000313" key="4">
    <source>
        <dbReference type="EMBL" id="MBB3774558.1"/>
    </source>
</evidence>
<protein>
    <submittedName>
        <fullName evidence="4">Ribonuclease T2</fullName>
        <ecNumber evidence="4">4.6.1.19</ecNumber>
    </submittedName>
</protein>
<dbReference type="Pfam" id="PF00445">
    <property type="entry name" value="Ribonuclease_T2"/>
    <property type="match status" value="1"/>
</dbReference>
<dbReference type="PROSITE" id="PS00530">
    <property type="entry name" value="RNASE_T2_1"/>
    <property type="match status" value="1"/>
</dbReference>
<dbReference type="EMBL" id="JACICE010000001">
    <property type="protein sequence ID" value="MBB3774558.1"/>
    <property type="molecule type" value="Genomic_DNA"/>
</dbReference>
<comment type="caution">
    <text evidence="4">The sequence shown here is derived from an EMBL/GenBank/DDBJ whole genome shotgun (WGS) entry which is preliminary data.</text>
</comment>
<dbReference type="RefSeq" id="WP_237440657.1">
    <property type="nucleotide sequence ID" value="NZ_BAAADZ010000002.1"/>
</dbReference>
<keyword evidence="5" id="KW-1185">Reference proteome</keyword>
<accession>A0ABR6HV66</accession>
<proteinExistence type="inferred from homology"/>
<feature type="chain" id="PRO_5046343558" evidence="3">
    <location>
        <begin position="32"/>
        <end position="242"/>
    </location>
</feature>
<dbReference type="InterPro" id="IPR036430">
    <property type="entry name" value="RNase_T2-like_sf"/>
</dbReference>
<organism evidence="4 5">
    <name type="scientific">Erythrobacter ramosus</name>
    <dbReference type="NCBI Taxonomy" id="35811"/>
    <lineage>
        <taxon>Bacteria</taxon>
        <taxon>Pseudomonadati</taxon>
        <taxon>Pseudomonadota</taxon>
        <taxon>Alphaproteobacteria</taxon>
        <taxon>Sphingomonadales</taxon>
        <taxon>Erythrobacteraceae</taxon>
        <taxon>Erythrobacter/Porphyrobacter group</taxon>
        <taxon>Erythrobacter</taxon>
    </lineage>
</organism>
<name>A0ABR6HV66_9SPHN</name>
<keyword evidence="3" id="KW-0732">Signal</keyword>
<evidence type="ECO:0000256" key="3">
    <source>
        <dbReference type="SAM" id="SignalP"/>
    </source>
</evidence>